<name>A0A6H3F9U2_9BACT</name>
<dbReference type="EMBL" id="SIXC01000010">
    <property type="protein sequence ID" value="TBH79079.1"/>
    <property type="molecule type" value="Genomic_DNA"/>
</dbReference>
<sequence>MNALKKLQFFCGKGLRKISHLSLRCAKAIEQADNPALLQWHQANGDATLRLTYPLIPDSVVYDIGGYKGQWASDIYSKYRCKIFVFEPMLSFYNNIKSRFTFNSDITVFPFGLASKTSEALLTVAGDGSSLCSDGGLPTEKIQLRSVVDFFSEYNHAEIDLVKMNIEGAEYDLLPALCDHDFIYRIKNIQVQFHDKLPDARTRAANIRAKLSKTHRLKWQYDFVWENWERCS</sequence>
<keyword evidence="2" id="KW-0808">Transferase</keyword>
<protein>
    <submittedName>
        <fullName evidence="2">FkbM family methyltransferase</fullName>
    </submittedName>
</protein>
<dbReference type="InterPro" id="IPR006342">
    <property type="entry name" value="FkbM_mtfrase"/>
</dbReference>
<proteinExistence type="predicted"/>
<dbReference type="RefSeq" id="WP_130958102.1">
    <property type="nucleotide sequence ID" value="NZ_JBHSHA010000004.1"/>
</dbReference>
<gene>
    <name evidence="2" type="ORF">EB812_08740</name>
</gene>
<dbReference type="GO" id="GO:0032259">
    <property type="term" value="P:methylation"/>
    <property type="evidence" value="ECO:0007669"/>
    <property type="project" value="UniProtKB-KW"/>
</dbReference>
<evidence type="ECO:0000313" key="2">
    <source>
        <dbReference type="EMBL" id="TBH79079.1"/>
    </source>
</evidence>
<organism evidence="2 3">
    <name type="scientific">Desulfovibrio legallii</name>
    <dbReference type="NCBI Taxonomy" id="571438"/>
    <lineage>
        <taxon>Bacteria</taxon>
        <taxon>Pseudomonadati</taxon>
        <taxon>Thermodesulfobacteriota</taxon>
        <taxon>Desulfovibrionia</taxon>
        <taxon>Desulfovibrionales</taxon>
        <taxon>Desulfovibrionaceae</taxon>
        <taxon>Desulfovibrio</taxon>
    </lineage>
</organism>
<dbReference type="Proteomes" id="UP000292919">
    <property type="component" value="Unassembled WGS sequence"/>
</dbReference>
<dbReference type="AlphaFoldDB" id="A0A6H3F9U2"/>
<reference evidence="2 3" key="1">
    <citation type="submission" date="2018-12" db="EMBL/GenBank/DDBJ databases">
        <title>First genome draft of Desulfovibrio legallis sp. nov.</title>
        <authorList>
            <person name="Ben Dhia O."/>
            <person name="Najjari A."/>
            <person name="Ferjani R."/>
            <person name="Fhoula I."/>
            <person name="Fardeau M.-L."/>
            <person name="Boudabbous A."/>
            <person name="Ouzari H.I."/>
        </authorList>
    </citation>
    <scope>NUCLEOTIDE SEQUENCE [LARGE SCALE GENOMIC DNA]</scope>
    <source>
        <strain evidence="2 3">H1T</strain>
    </source>
</reference>
<dbReference type="NCBIfam" id="TIGR01444">
    <property type="entry name" value="fkbM_fam"/>
    <property type="match status" value="1"/>
</dbReference>
<dbReference type="GO" id="GO:0008168">
    <property type="term" value="F:methyltransferase activity"/>
    <property type="evidence" value="ECO:0007669"/>
    <property type="project" value="UniProtKB-KW"/>
</dbReference>
<accession>A0A6H3F9U2</accession>
<feature type="domain" description="Methyltransferase FkbM" evidence="1">
    <location>
        <begin position="63"/>
        <end position="211"/>
    </location>
</feature>
<evidence type="ECO:0000259" key="1">
    <source>
        <dbReference type="Pfam" id="PF05050"/>
    </source>
</evidence>
<dbReference type="InterPro" id="IPR029063">
    <property type="entry name" value="SAM-dependent_MTases_sf"/>
</dbReference>
<dbReference type="SUPFAM" id="SSF53335">
    <property type="entry name" value="S-adenosyl-L-methionine-dependent methyltransferases"/>
    <property type="match status" value="1"/>
</dbReference>
<dbReference type="Pfam" id="PF05050">
    <property type="entry name" value="Methyltransf_21"/>
    <property type="match status" value="1"/>
</dbReference>
<keyword evidence="3" id="KW-1185">Reference proteome</keyword>
<keyword evidence="2" id="KW-0489">Methyltransferase</keyword>
<evidence type="ECO:0000313" key="3">
    <source>
        <dbReference type="Proteomes" id="UP000292919"/>
    </source>
</evidence>
<dbReference type="Gene3D" id="3.40.50.150">
    <property type="entry name" value="Vaccinia Virus protein VP39"/>
    <property type="match status" value="1"/>
</dbReference>
<comment type="caution">
    <text evidence="2">The sequence shown here is derived from an EMBL/GenBank/DDBJ whole genome shotgun (WGS) entry which is preliminary data.</text>
</comment>